<evidence type="ECO:0000259" key="3">
    <source>
        <dbReference type="Pfam" id="PF17177"/>
    </source>
</evidence>
<dbReference type="AlphaFoldDB" id="A0A836CED0"/>
<name>A0A836CED0_9STRA</name>
<evidence type="ECO:0000313" key="4">
    <source>
        <dbReference type="EMBL" id="KAG5183355.1"/>
    </source>
</evidence>
<sequence>MIAFKRLQGLAALTAKDYERAIIAHTDHSPGALQLLHEMEKAICWTETACGAALRACGKAGQHNTARQLIDKVRKLGITVNGGNYLTLIQQCVRSKDSTHAGDSRGGSEQALEWLQLMEETGHMPESQHFTAALGVCTAEGNSVNALKIFQRMRDQGQRPSIISWTALLDAIGSAGQVDKMLAMYREMRASGQQPDLVTMNTLLTSAGAAGKVGIAEGIWRELHELKLVPNVRSYNTLINCYATAKEPEKAEAALAEMRQSADVIPNVITFTRCVSYMTCVAC</sequence>
<dbReference type="OrthoDB" id="47432at2759"/>
<feature type="repeat" description="PPR" evidence="2">
    <location>
        <begin position="231"/>
        <end position="261"/>
    </location>
</feature>
<evidence type="ECO:0000313" key="5">
    <source>
        <dbReference type="Proteomes" id="UP000664859"/>
    </source>
</evidence>
<dbReference type="Pfam" id="PF13041">
    <property type="entry name" value="PPR_2"/>
    <property type="match status" value="1"/>
</dbReference>
<reference evidence="4" key="1">
    <citation type="submission" date="2021-02" db="EMBL/GenBank/DDBJ databases">
        <title>First Annotated Genome of the Yellow-green Alga Tribonema minus.</title>
        <authorList>
            <person name="Mahan K.M."/>
        </authorList>
    </citation>
    <scope>NUCLEOTIDE SEQUENCE</scope>
    <source>
        <strain evidence="4">UTEX B ZZ1240</strain>
    </source>
</reference>
<dbReference type="InterPro" id="IPR033443">
    <property type="entry name" value="PROP1-like_PPR_dom"/>
</dbReference>
<dbReference type="Proteomes" id="UP000664859">
    <property type="component" value="Unassembled WGS sequence"/>
</dbReference>
<feature type="repeat" description="PPR" evidence="2">
    <location>
        <begin position="161"/>
        <end position="195"/>
    </location>
</feature>
<dbReference type="PROSITE" id="PS51375">
    <property type="entry name" value="PPR"/>
    <property type="match status" value="3"/>
</dbReference>
<dbReference type="PANTHER" id="PTHR47447">
    <property type="entry name" value="OS03G0856100 PROTEIN"/>
    <property type="match status" value="1"/>
</dbReference>
<keyword evidence="5" id="KW-1185">Reference proteome</keyword>
<dbReference type="Pfam" id="PF17177">
    <property type="entry name" value="PPR_long"/>
    <property type="match status" value="1"/>
</dbReference>
<evidence type="ECO:0000256" key="1">
    <source>
        <dbReference type="ARBA" id="ARBA00022737"/>
    </source>
</evidence>
<dbReference type="NCBIfam" id="TIGR00756">
    <property type="entry name" value="PPR"/>
    <property type="match status" value="2"/>
</dbReference>
<gene>
    <name evidence="4" type="ORF">JKP88DRAFT_181851</name>
</gene>
<evidence type="ECO:0000256" key="2">
    <source>
        <dbReference type="PROSITE-ProRule" id="PRU00708"/>
    </source>
</evidence>
<dbReference type="EMBL" id="JAFCMP010000214">
    <property type="protein sequence ID" value="KAG5183355.1"/>
    <property type="molecule type" value="Genomic_DNA"/>
</dbReference>
<dbReference type="InterPro" id="IPR011990">
    <property type="entry name" value="TPR-like_helical_dom_sf"/>
</dbReference>
<protein>
    <recommendedName>
        <fullName evidence="3">PROP1-like PPR domain-containing protein</fullName>
    </recommendedName>
</protein>
<dbReference type="Gene3D" id="1.25.40.10">
    <property type="entry name" value="Tetratricopeptide repeat domain"/>
    <property type="match status" value="2"/>
</dbReference>
<accession>A0A836CED0</accession>
<proteinExistence type="predicted"/>
<dbReference type="PANTHER" id="PTHR47447:SF17">
    <property type="entry name" value="OS12G0638900 PROTEIN"/>
    <property type="match status" value="1"/>
</dbReference>
<organism evidence="4 5">
    <name type="scientific">Tribonema minus</name>
    <dbReference type="NCBI Taxonomy" id="303371"/>
    <lineage>
        <taxon>Eukaryota</taxon>
        <taxon>Sar</taxon>
        <taxon>Stramenopiles</taxon>
        <taxon>Ochrophyta</taxon>
        <taxon>PX clade</taxon>
        <taxon>Xanthophyceae</taxon>
        <taxon>Tribonematales</taxon>
        <taxon>Tribonemataceae</taxon>
        <taxon>Tribonema</taxon>
    </lineage>
</organism>
<dbReference type="InterPro" id="IPR002885">
    <property type="entry name" value="PPR_rpt"/>
</dbReference>
<feature type="domain" description="PROP1-like PPR" evidence="3">
    <location>
        <begin position="52"/>
        <end position="212"/>
    </location>
</feature>
<feature type="repeat" description="PPR" evidence="2">
    <location>
        <begin position="196"/>
        <end position="230"/>
    </location>
</feature>
<keyword evidence="1" id="KW-0677">Repeat</keyword>
<comment type="caution">
    <text evidence="4">The sequence shown here is derived from an EMBL/GenBank/DDBJ whole genome shotgun (WGS) entry which is preliminary data.</text>
</comment>